<keyword evidence="1" id="KW-1133">Transmembrane helix</keyword>
<evidence type="ECO:0000313" key="2">
    <source>
        <dbReference type="EMBL" id="CAD71361.1"/>
    </source>
</evidence>
<organism evidence="2 3">
    <name type="scientific">Rhodopirellula baltica (strain DSM 10527 / NCIMB 13988 / SH1)</name>
    <dbReference type="NCBI Taxonomy" id="243090"/>
    <lineage>
        <taxon>Bacteria</taxon>
        <taxon>Pseudomonadati</taxon>
        <taxon>Planctomycetota</taxon>
        <taxon>Planctomycetia</taxon>
        <taxon>Pirellulales</taxon>
        <taxon>Pirellulaceae</taxon>
        <taxon>Rhodopirellula</taxon>
    </lineage>
</organism>
<feature type="transmembrane region" description="Helical" evidence="1">
    <location>
        <begin position="127"/>
        <end position="144"/>
    </location>
</feature>
<dbReference type="Proteomes" id="UP000001025">
    <property type="component" value="Chromosome"/>
</dbReference>
<evidence type="ECO:0000256" key="1">
    <source>
        <dbReference type="SAM" id="Phobius"/>
    </source>
</evidence>
<dbReference type="EnsemblBacteria" id="CAD71361">
    <property type="protein sequence ID" value="CAD71361"/>
    <property type="gene ID" value="RB54"/>
</dbReference>
<feature type="transmembrane region" description="Helical" evidence="1">
    <location>
        <begin position="70"/>
        <end position="90"/>
    </location>
</feature>
<gene>
    <name evidence="2" type="ordered locus">RB54</name>
</gene>
<keyword evidence="3" id="KW-1185">Reference proteome</keyword>
<dbReference type="OrthoDB" id="282997at2"/>
<dbReference type="EMBL" id="BX294133">
    <property type="protein sequence ID" value="CAD71361.1"/>
    <property type="molecule type" value="Genomic_DNA"/>
</dbReference>
<name>Q7UZC2_RHOBA</name>
<dbReference type="InParanoid" id="Q7UZC2"/>
<dbReference type="KEGG" id="rba:RB54"/>
<feature type="transmembrane region" description="Helical" evidence="1">
    <location>
        <begin position="96"/>
        <end position="115"/>
    </location>
</feature>
<keyword evidence="1" id="KW-0812">Transmembrane</keyword>
<evidence type="ECO:0000313" key="3">
    <source>
        <dbReference type="Proteomes" id="UP000001025"/>
    </source>
</evidence>
<proteinExistence type="predicted"/>
<dbReference type="AlphaFoldDB" id="Q7UZC2"/>
<keyword evidence="1" id="KW-0472">Membrane</keyword>
<reference evidence="2 3" key="1">
    <citation type="journal article" date="2003" name="Proc. Natl. Acad. Sci. U.S.A.">
        <title>Complete genome sequence of the marine planctomycete Pirellula sp. strain 1.</title>
        <authorList>
            <person name="Gloeckner F.O."/>
            <person name="Kube M."/>
            <person name="Bauer M."/>
            <person name="Teeling H."/>
            <person name="Lombardot T."/>
            <person name="Ludwig W."/>
            <person name="Gade D."/>
            <person name="Beck A."/>
            <person name="Borzym K."/>
            <person name="Heitmann K."/>
            <person name="Rabus R."/>
            <person name="Schlesner H."/>
            <person name="Amann R."/>
            <person name="Reinhardt R."/>
        </authorList>
    </citation>
    <scope>NUCLEOTIDE SEQUENCE [LARGE SCALE GENOMIC DNA]</scope>
    <source>
        <strain evidence="3">DSM 10527 / NCIMB 13988 / SH1</strain>
    </source>
</reference>
<dbReference type="PATRIC" id="fig|243090.15.peg.34"/>
<sequence length="199" mass="22304">MQLRSLSAVPAARMLKRLQRREPTTKPVKSRLLQTRIRRNRCQFQCFRMTQKQAKSAIVGPRQFQWQGSGWFGCVVGGSAWLVPMSAILALNGHPLLALVPLGCCLLAILLGIALWHNRDRVRPFRALIGMLMLFSITTPFAWFTVSTNASPDSLELLNWPQSIAITAMVAVICPTIAIWFCFLEYAHHGTSKRASQDA</sequence>
<protein>
    <submittedName>
        <fullName evidence="2">Uncharacterized protein</fullName>
    </submittedName>
</protein>
<feature type="transmembrane region" description="Helical" evidence="1">
    <location>
        <begin position="164"/>
        <end position="184"/>
    </location>
</feature>
<dbReference type="STRING" id="243090.RB54"/>
<accession>Q7UZC2</accession>
<dbReference type="HOGENOM" id="CLU_1371270_0_0_0"/>